<protein>
    <submittedName>
        <fullName evidence="1">Uncharacterized protein</fullName>
    </submittedName>
</protein>
<dbReference type="Proteomes" id="UP000027284">
    <property type="component" value="Unassembled WGS sequence"/>
</dbReference>
<organism evidence="1 2">
    <name type="scientific">Thermoanaerobaculum aquaticum</name>
    <dbReference type="NCBI Taxonomy" id="1312852"/>
    <lineage>
        <taxon>Bacteria</taxon>
        <taxon>Pseudomonadati</taxon>
        <taxon>Acidobacteriota</taxon>
        <taxon>Thermoanaerobaculia</taxon>
        <taxon>Thermoanaerobaculales</taxon>
        <taxon>Thermoanaerobaculaceae</taxon>
        <taxon>Thermoanaerobaculum</taxon>
    </lineage>
</organism>
<reference evidence="1 2" key="1">
    <citation type="submission" date="2014-04" db="EMBL/GenBank/DDBJ databases">
        <title>The Genome Sequence of Thermoanaerobaculum aquaticum MP-01, The First Cultivated Group 23 Acidobacterium.</title>
        <authorList>
            <person name="Stamps B.W."/>
            <person name="Losey N.A."/>
            <person name="Lawson P.A."/>
            <person name="Stevenson B.S."/>
        </authorList>
    </citation>
    <scope>NUCLEOTIDE SEQUENCE [LARGE SCALE GENOMIC DNA]</scope>
    <source>
        <strain evidence="1 2">MP-01</strain>
    </source>
</reference>
<name>A0A062Y2G5_9BACT</name>
<dbReference type="AlphaFoldDB" id="A0A062Y2G5"/>
<accession>A0A062Y2G5</accession>
<comment type="caution">
    <text evidence="1">The sequence shown here is derived from an EMBL/GenBank/DDBJ whole genome shotgun (WGS) entry which is preliminary data.</text>
</comment>
<proteinExistence type="predicted"/>
<evidence type="ECO:0000313" key="1">
    <source>
        <dbReference type="EMBL" id="KDA54611.1"/>
    </source>
</evidence>
<gene>
    <name evidence="1" type="ORF">EG19_10645</name>
</gene>
<sequence length="407" mass="44517">MFVFIHPAFVTAESLPYWKQQVSELAFALAPHSPILLLPRQVGFGLEPVQLVGPEALNTHWSQLTRVFEAMLGLAGRRAGYLEPLTRNNAPMYRQAKMALAASRGQEERSTLLAALASLVDWADNHPGPAWLLVFVDDLPMDPCGLVATLMSQVTGEPLPAAQNCGLSEELRQLAAFLSFRGYSVLGVWQTLRKPEARFLFGAGLEGSVSPTTTTTVSLAGGDQEFLKLLALYTGGSSAKDRFQWQFEANGKHLWALLQTEKIGGLSGQGSRLSLGSISWAIRRERPEFWVIGPLQAYARGGTVSGDLLDDIAVTRREPRDGSTTLGIRLHLRQGKEEPPRGPVRLSVGTWAQSGPVRWQQRMLETPPDEFLIFETNVAPDALWLGVVVEDLESGRWGGASVPVESP</sequence>
<keyword evidence="2" id="KW-1185">Reference proteome</keyword>
<evidence type="ECO:0000313" key="2">
    <source>
        <dbReference type="Proteomes" id="UP000027284"/>
    </source>
</evidence>
<dbReference type="EMBL" id="JMFG01000006">
    <property type="protein sequence ID" value="KDA54611.1"/>
    <property type="molecule type" value="Genomic_DNA"/>
</dbReference>